<keyword evidence="5" id="KW-0645">Protease</keyword>
<dbReference type="Proteomes" id="UP000245533">
    <property type="component" value="Unassembled WGS sequence"/>
</dbReference>
<name>A0A316TPU9_9BACT</name>
<dbReference type="InterPro" id="IPR036264">
    <property type="entry name" value="Bact_exopeptidase_dim_dom"/>
</dbReference>
<dbReference type="Pfam" id="PF07687">
    <property type="entry name" value="M20_dimer"/>
    <property type="match status" value="1"/>
</dbReference>
<dbReference type="InterPro" id="IPR002933">
    <property type="entry name" value="Peptidase_M20"/>
</dbReference>
<evidence type="ECO:0000256" key="1">
    <source>
        <dbReference type="ARBA" id="ARBA00022723"/>
    </source>
</evidence>
<dbReference type="InterPro" id="IPR050072">
    <property type="entry name" value="Peptidase_M20A"/>
</dbReference>
<accession>A0A316TPU9</accession>
<feature type="domain" description="Peptidase M20 dimerisation" evidence="4">
    <location>
        <begin position="188"/>
        <end position="282"/>
    </location>
</feature>
<keyword evidence="5" id="KW-0121">Carboxypeptidase</keyword>
<dbReference type="GO" id="GO:0046872">
    <property type="term" value="F:metal ion binding"/>
    <property type="evidence" value="ECO:0007669"/>
    <property type="project" value="UniProtKB-KW"/>
</dbReference>
<dbReference type="RefSeq" id="WP_109646533.1">
    <property type="nucleotide sequence ID" value="NZ_QGGB01000006.1"/>
</dbReference>
<keyword evidence="2" id="KW-0378">Hydrolase</keyword>
<reference evidence="5 6" key="1">
    <citation type="submission" date="2018-05" db="EMBL/GenBank/DDBJ databases">
        <title>Rhodohalobacter halophilus gen. nov., sp. nov., a moderately halophilic member of the family Balneolaceae.</title>
        <authorList>
            <person name="Liu Z.-W."/>
        </authorList>
    </citation>
    <scope>NUCLEOTIDE SEQUENCE [LARGE SCALE GENOMIC DNA]</scope>
    <source>
        <strain evidence="5 6">8A47</strain>
    </source>
</reference>
<evidence type="ECO:0000256" key="2">
    <source>
        <dbReference type="ARBA" id="ARBA00022801"/>
    </source>
</evidence>
<keyword evidence="6" id="KW-1185">Reference proteome</keyword>
<gene>
    <name evidence="5" type="ORF">DDZ15_07790</name>
</gene>
<sequence length="393" mass="43142">MNSKPAEIAAWIRSRKSEFTELLRKMVEMETPSTRPETMESIFTWFTDQFESIGYRSVRIPGKDTAGQLLSIPSERRKNTPNQLLIGHCDTVWPLHTLKSMPCELKNGQMSGPGIYDMKAGLLEILFALKTIDHMGLKPEVTPVVFITSDEEIGSFESRSNIMRLSNIADRCFVLEPALGIDGRIKTSRKGVGNYFITVHGKPAHSGLSPEQGRSAIVEMTYIIQMLYDLNDPEKGTTVNVGTIQGGERVNVIAAKSTIEVDVRIAKKEEARKIDEAIRNIVPRSDGVSITVEGGIDRMPMEKTKGTEILWDRAQALGSRIGIKLADGMSGGASDGNLTNMVTPTLDGLGAVGDGAHAEHEHILIDETLNRAVLLTLLILEPPLQIVNAPESR</sequence>
<dbReference type="AlphaFoldDB" id="A0A316TPU9"/>
<dbReference type="CDD" id="cd03885">
    <property type="entry name" value="M20_CPDG2"/>
    <property type="match status" value="1"/>
</dbReference>
<feature type="active site" description="Proton acceptor" evidence="3">
    <location>
        <position position="151"/>
    </location>
</feature>
<dbReference type="SUPFAM" id="SSF55031">
    <property type="entry name" value="Bacterial exopeptidase dimerisation domain"/>
    <property type="match status" value="1"/>
</dbReference>
<evidence type="ECO:0000259" key="4">
    <source>
        <dbReference type="Pfam" id="PF07687"/>
    </source>
</evidence>
<dbReference type="SUPFAM" id="SSF53187">
    <property type="entry name" value="Zn-dependent exopeptidases"/>
    <property type="match status" value="1"/>
</dbReference>
<evidence type="ECO:0000256" key="3">
    <source>
        <dbReference type="PIRSR" id="PIRSR037238-1"/>
    </source>
</evidence>
<dbReference type="OrthoDB" id="9783294at2"/>
<evidence type="ECO:0000313" key="5">
    <source>
        <dbReference type="EMBL" id="PWN06420.1"/>
    </source>
</evidence>
<protein>
    <submittedName>
        <fullName evidence="5">Carboxypeptidase</fullName>
    </submittedName>
</protein>
<organism evidence="5 6">
    <name type="scientific">Rhodohalobacter mucosus</name>
    <dbReference type="NCBI Taxonomy" id="2079485"/>
    <lineage>
        <taxon>Bacteria</taxon>
        <taxon>Pseudomonadati</taxon>
        <taxon>Balneolota</taxon>
        <taxon>Balneolia</taxon>
        <taxon>Balneolales</taxon>
        <taxon>Balneolaceae</taxon>
        <taxon>Rhodohalobacter</taxon>
    </lineage>
</organism>
<feature type="active site" evidence="3">
    <location>
        <position position="90"/>
    </location>
</feature>
<dbReference type="EMBL" id="QGGB01000006">
    <property type="protein sequence ID" value="PWN06420.1"/>
    <property type="molecule type" value="Genomic_DNA"/>
</dbReference>
<dbReference type="Pfam" id="PF01546">
    <property type="entry name" value="Peptidase_M20"/>
    <property type="match status" value="1"/>
</dbReference>
<dbReference type="PANTHER" id="PTHR43808">
    <property type="entry name" value="ACETYLORNITHINE DEACETYLASE"/>
    <property type="match status" value="1"/>
</dbReference>
<keyword evidence="1" id="KW-0479">Metal-binding</keyword>
<dbReference type="Gene3D" id="3.40.630.10">
    <property type="entry name" value="Zn peptidases"/>
    <property type="match status" value="1"/>
</dbReference>
<dbReference type="PIRSF" id="PIRSF037238">
    <property type="entry name" value="Carboxypeptidase_G2"/>
    <property type="match status" value="1"/>
</dbReference>
<proteinExistence type="predicted"/>
<comment type="caution">
    <text evidence="5">The sequence shown here is derived from an EMBL/GenBank/DDBJ whole genome shotgun (WGS) entry which is preliminary data.</text>
</comment>
<dbReference type="Gene3D" id="3.30.70.360">
    <property type="match status" value="1"/>
</dbReference>
<dbReference type="PANTHER" id="PTHR43808:SF9">
    <property type="entry name" value="BLL0789 PROTEIN"/>
    <property type="match status" value="1"/>
</dbReference>
<dbReference type="InterPro" id="IPR017150">
    <property type="entry name" value="Pept_M20_glutamate_carboxypep"/>
</dbReference>
<dbReference type="InterPro" id="IPR011650">
    <property type="entry name" value="Peptidase_M20_dimer"/>
</dbReference>
<evidence type="ECO:0000313" key="6">
    <source>
        <dbReference type="Proteomes" id="UP000245533"/>
    </source>
</evidence>
<dbReference type="GO" id="GO:0004180">
    <property type="term" value="F:carboxypeptidase activity"/>
    <property type="evidence" value="ECO:0007669"/>
    <property type="project" value="UniProtKB-KW"/>
</dbReference>